<dbReference type="PROSITE" id="PS00198">
    <property type="entry name" value="4FE4S_FER_1"/>
    <property type="match status" value="1"/>
</dbReference>
<accession>A0A4R2TYJ6</accession>
<dbReference type="Gene3D" id="1.20.1440.230">
    <property type="entry name" value="NADH-ubiquinone oxidoreductase 51kDa subunit, iron-sulphur binding domain"/>
    <property type="match status" value="1"/>
</dbReference>
<protein>
    <submittedName>
        <fullName evidence="7">NAD(P)-dependent iron-only hydrogenase diaphorase component flavoprotein</fullName>
    </submittedName>
</protein>
<dbReference type="SUPFAM" id="SSF142984">
    <property type="entry name" value="Nqo1 middle domain-like"/>
    <property type="match status" value="1"/>
</dbReference>
<dbReference type="PANTHER" id="PTHR43578:SF3">
    <property type="entry name" value="NADH-QUINONE OXIDOREDUCTASE SUBUNIT F"/>
    <property type="match status" value="1"/>
</dbReference>
<organism evidence="7 8">
    <name type="scientific">Serpentinicella alkaliphila</name>
    <dbReference type="NCBI Taxonomy" id="1734049"/>
    <lineage>
        <taxon>Bacteria</taxon>
        <taxon>Bacillati</taxon>
        <taxon>Bacillota</taxon>
        <taxon>Clostridia</taxon>
        <taxon>Peptostreptococcales</taxon>
        <taxon>Natronincolaceae</taxon>
        <taxon>Serpentinicella</taxon>
    </lineage>
</organism>
<dbReference type="EMBL" id="SLYC01000003">
    <property type="protein sequence ID" value="TCQ06595.1"/>
    <property type="molecule type" value="Genomic_DNA"/>
</dbReference>
<dbReference type="GO" id="GO:0008137">
    <property type="term" value="F:NADH dehydrogenase (ubiquinone) activity"/>
    <property type="evidence" value="ECO:0007669"/>
    <property type="project" value="InterPro"/>
</dbReference>
<keyword evidence="3" id="KW-0479">Metal-binding</keyword>
<proteinExistence type="inferred from homology"/>
<evidence type="ECO:0000256" key="5">
    <source>
        <dbReference type="ARBA" id="ARBA00023014"/>
    </source>
</evidence>
<dbReference type="Gene3D" id="6.10.250.1450">
    <property type="match status" value="1"/>
</dbReference>
<dbReference type="GO" id="GO:0046872">
    <property type="term" value="F:metal ion binding"/>
    <property type="evidence" value="ECO:0007669"/>
    <property type="project" value="UniProtKB-KW"/>
</dbReference>
<evidence type="ECO:0000259" key="6">
    <source>
        <dbReference type="PROSITE" id="PS51379"/>
    </source>
</evidence>
<dbReference type="FunFam" id="1.20.1440.230:FF:000001">
    <property type="entry name" value="Mitochondrial NADH dehydrogenase flavoprotein 1"/>
    <property type="match status" value="1"/>
</dbReference>
<evidence type="ECO:0000256" key="4">
    <source>
        <dbReference type="ARBA" id="ARBA00023004"/>
    </source>
</evidence>
<dbReference type="Gene3D" id="3.30.70.20">
    <property type="match status" value="1"/>
</dbReference>
<dbReference type="NCBIfam" id="NF010120">
    <property type="entry name" value="PRK13596.1"/>
    <property type="match status" value="1"/>
</dbReference>
<dbReference type="InterPro" id="IPR017896">
    <property type="entry name" value="4Fe4S_Fe-S-bd"/>
</dbReference>
<dbReference type="InterPro" id="IPR036249">
    <property type="entry name" value="Thioredoxin-like_sf"/>
</dbReference>
<dbReference type="Proteomes" id="UP000295504">
    <property type="component" value="Unassembled WGS sequence"/>
</dbReference>
<dbReference type="SUPFAM" id="SSF52833">
    <property type="entry name" value="Thioredoxin-like"/>
    <property type="match status" value="1"/>
</dbReference>
<dbReference type="SUPFAM" id="SSF142019">
    <property type="entry name" value="Nqo1 FMN-binding domain-like"/>
    <property type="match status" value="1"/>
</dbReference>
<feature type="domain" description="4Fe-4S ferredoxin-type" evidence="6">
    <location>
        <begin position="571"/>
        <end position="598"/>
    </location>
</feature>
<reference evidence="7 8" key="1">
    <citation type="submission" date="2019-03" db="EMBL/GenBank/DDBJ databases">
        <title>Genomic Encyclopedia of Type Strains, Phase IV (KMG-IV): sequencing the most valuable type-strain genomes for metagenomic binning, comparative biology and taxonomic classification.</title>
        <authorList>
            <person name="Goeker M."/>
        </authorList>
    </citation>
    <scope>NUCLEOTIDE SEQUENCE [LARGE SCALE GENOMIC DNA]</scope>
    <source>
        <strain evidence="7 8">DSM 100013</strain>
    </source>
</reference>
<comment type="similarity">
    <text evidence="1">Belongs to the complex I 51 kDa subunit family.</text>
</comment>
<dbReference type="SUPFAM" id="SSF140490">
    <property type="entry name" value="Nqo1C-terminal domain-like"/>
    <property type="match status" value="1"/>
</dbReference>
<gene>
    <name evidence="7" type="ORF">EDD79_100320</name>
</gene>
<dbReference type="InterPro" id="IPR011538">
    <property type="entry name" value="Nuo51_FMN-bd"/>
</dbReference>
<dbReference type="SMART" id="SM00928">
    <property type="entry name" value="NADH_4Fe-4S"/>
    <property type="match status" value="1"/>
</dbReference>
<sequence length="598" mass="65236">MELYRSHVLVCGGTGCIASDSNEILNRFNFEINKHNLNKEVKTVQTGCFGLCEAGPIVIVYPEGAFYSKIKVDDVERITEEHLLKGRIVKDLLYVESDQKDIITSIDEVGFYKKQMRVALRNCGVINPEVIDEYIAFDGYQALAKVLTEMNPEEVVDVVKQSGLRGRGGGGFSTGQKWEFTAKAEGEEKYVVCNADEGDPGAFMDRSVLEGDPHAIIEAMAIAAYAIGASKGYVYIRAEYPIAVKRLEIAINQAKEYGLLGEGIFGTEFNFDMEIRLGAGAFVCGEETALMNSIEGKRGMPRPRPPFPAIKGLWSKPTLLNNVETYANIPQIFVKGPEWFASIGTEKSKGTKVFALGGKINNTGLLEIPMGTTLREVIYEVGGGIPNGKAFKAVQTGGPSGGCIPKEYIDTPIDYDNLIELGSMMGSGGMIVMDEDNCMVDIARFFLDFTVDESCGKCIPCREGTKRMLELLDKITEGKGTLEDIDKLESLAKTIKSASLCGLGQTAPNPVLSTLKYFRNEYEEHVKEKRCPSGVCQSLLQFKVVSELCKKCGICANVCPVSCISGVKGKEVYSITQEKCIKCGACLSACPFKAIVKA</sequence>
<dbReference type="InterPro" id="IPR001949">
    <property type="entry name" value="NADH-UbQ_OxRdtase_51kDa_CS"/>
</dbReference>
<dbReference type="GO" id="GO:0010181">
    <property type="term" value="F:FMN binding"/>
    <property type="evidence" value="ECO:0007669"/>
    <property type="project" value="InterPro"/>
</dbReference>
<evidence type="ECO:0000313" key="7">
    <source>
        <dbReference type="EMBL" id="TCQ06595.1"/>
    </source>
</evidence>
<evidence type="ECO:0000256" key="3">
    <source>
        <dbReference type="ARBA" id="ARBA00022723"/>
    </source>
</evidence>
<keyword evidence="8" id="KW-1185">Reference proteome</keyword>
<dbReference type="PROSITE" id="PS00645">
    <property type="entry name" value="COMPLEX1_51K_2"/>
    <property type="match status" value="1"/>
</dbReference>
<keyword evidence="4" id="KW-0408">Iron</keyword>
<dbReference type="PROSITE" id="PS51379">
    <property type="entry name" value="4FE4S_FER_2"/>
    <property type="match status" value="2"/>
</dbReference>
<dbReference type="Gene3D" id="3.10.20.600">
    <property type="match status" value="1"/>
</dbReference>
<dbReference type="Gene3D" id="3.40.50.11540">
    <property type="entry name" value="NADH-ubiquinone oxidoreductase 51kDa subunit"/>
    <property type="match status" value="1"/>
</dbReference>
<dbReference type="SUPFAM" id="SSF54862">
    <property type="entry name" value="4Fe-4S ferredoxins"/>
    <property type="match status" value="1"/>
</dbReference>
<dbReference type="Pfam" id="PF10531">
    <property type="entry name" value="SLBB"/>
    <property type="match status" value="1"/>
</dbReference>
<dbReference type="CDD" id="cd02980">
    <property type="entry name" value="TRX_Fd_family"/>
    <property type="match status" value="1"/>
</dbReference>
<dbReference type="Pfam" id="PF12838">
    <property type="entry name" value="Fer4_7"/>
    <property type="match status" value="1"/>
</dbReference>
<dbReference type="PROSITE" id="PS51257">
    <property type="entry name" value="PROKAR_LIPOPROTEIN"/>
    <property type="match status" value="1"/>
</dbReference>
<comment type="caution">
    <text evidence="7">The sequence shown here is derived from an EMBL/GenBank/DDBJ whole genome shotgun (WGS) entry which is preliminary data.</text>
</comment>
<dbReference type="Pfam" id="PF10589">
    <property type="entry name" value="NADH_4Fe-4S"/>
    <property type="match status" value="1"/>
</dbReference>
<evidence type="ECO:0000313" key="8">
    <source>
        <dbReference type="Proteomes" id="UP000295504"/>
    </source>
</evidence>
<keyword evidence="2" id="KW-0004">4Fe-4S</keyword>
<dbReference type="InterPro" id="IPR037207">
    <property type="entry name" value="Nuop51_4Fe4S-bd_sf"/>
</dbReference>
<dbReference type="PANTHER" id="PTHR43578">
    <property type="entry name" value="NADH-QUINONE OXIDOREDUCTASE SUBUNIT F"/>
    <property type="match status" value="1"/>
</dbReference>
<dbReference type="RefSeq" id="WP_132847479.1">
    <property type="nucleotide sequence ID" value="NZ_CP058648.1"/>
</dbReference>
<dbReference type="InterPro" id="IPR017900">
    <property type="entry name" value="4Fe4S_Fe_S_CS"/>
</dbReference>
<dbReference type="InterPro" id="IPR037225">
    <property type="entry name" value="Nuo51_FMN-bd_sf"/>
</dbReference>
<dbReference type="InterPro" id="IPR019575">
    <property type="entry name" value="Nuop51_4Fe4S-bd"/>
</dbReference>
<dbReference type="Gene3D" id="3.40.30.10">
    <property type="entry name" value="Glutaredoxin"/>
    <property type="match status" value="1"/>
</dbReference>
<dbReference type="InterPro" id="IPR019554">
    <property type="entry name" value="Soluble_ligand-bd"/>
</dbReference>
<name>A0A4R2TYJ6_9FIRM</name>
<keyword evidence="5" id="KW-0411">Iron-sulfur</keyword>
<dbReference type="FunFam" id="3.40.50.11540:FF:000001">
    <property type="entry name" value="NADH dehydrogenase [ubiquinone] flavoprotein 1, mitochondrial"/>
    <property type="match status" value="1"/>
</dbReference>
<dbReference type="OrthoDB" id="9761899at2"/>
<dbReference type="AlphaFoldDB" id="A0A4R2TYJ6"/>
<evidence type="ECO:0000256" key="2">
    <source>
        <dbReference type="ARBA" id="ARBA00022485"/>
    </source>
</evidence>
<dbReference type="Pfam" id="PF01257">
    <property type="entry name" value="2Fe-2S_thioredx"/>
    <property type="match status" value="1"/>
</dbReference>
<feature type="domain" description="4Fe-4S ferredoxin-type" evidence="6">
    <location>
        <begin position="540"/>
        <end position="569"/>
    </location>
</feature>
<dbReference type="GO" id="GO:0051539">
    <property type="term" value="F:4 iron, 4 sulfur cluster binding"/>
    <property type="evidence" value="ECO:0007669"/>
    <property type="project" value="UniProtKB-KW"/>
</dbReference>
<evidence type="ECO:0000256" key="1">
    <source>
        <dbReference type="ARBA" id="ARBA00007523"/>
    </source>
</evidence>
<dbReference type="Pfam" id="PF01512">
    <property type="entry name" value="Complex1_51K"/>
    <property type="match status" value="1"/>
</dbReference>